<dbReference type="InterPro" id="IPR037066">
    <property type="entry name" value="Plug_dom_sf"/>
</dbReference>
<dbReference type="KEGG" id="blq:L21SP5_02437"/>
<protein>
    <submittedName>
        <fullName evidence="9">Enterobactin receptor protein</fullName>
    </submittedName>
</protein>
<dbReference type="Gene3D" id="2.170.130.10">
    <property type="entry name" value="TonB-dependent receptor, plug domain"/>
    <property type="match status" value="1"/>
</dbReference>
<keyword evidence="6" id="KW-0998">Cell outer membrane</keyword>
<dbReference type="Gene3D" id="2.60.40.1120">
    <property type="entry name" value="Carboxypeptidase-like, regulatory domain"/>
    <property type="match status" value="1"/>
</dbReference>
<dbReference type="SUPFAM" id="SSF49464">
    <property type="entry name" value="Carboxypeptidase regulatory domain-like"/>
    <property type="match status" value="1"/>
</dbReference>
<keyword evidence="3" id="KW-1134">Transmembrane beta strand</keyword>
<evidence type="ECO:0000256" key="4">
    <source>
        <dbReference type="ARBA" id="ARBA00022692"/>
    </source>
</evidence>
<keyword evidence="9" id="KW-0675">Receptor</keyword>
<dbReference type="Proteomes" id="UP000064893">
    <property type="component" value="Chromosome"/>
</dbReference>
<evidence type="ECO:0000256" key="7">
    <source>
        <dbReference type="SAM" id="SignalP"/>
    </source>
</evidence>
<keyword evidence="2" id="KW-0813">Transport</keyword>
<feature type="signal peptide" evidence="7">
    <location>
        <begin position="1"/>
        <end position="20"/>
    </location>
</feature>
<feature type="domain" description="TonB-dependent receptor plug" evidence="8">
    <location>
        <begin position="128"/>
        <end position="217"/>
    </location>
</feature>
<feature type="chain" id="PRO_5006599363" evidence="7">
    <location>
        <begin position="21"/>
        <end position="1237"/>
    </location>
</feature>
<dbReference type="Gene3D" id="2.40.170.20">
    <property type="entry name" value="TonB-dependent receptor, beta-barrel domain"/>
    <property type="match status" value="1"/>
</dbReference>
<organism evidence="9 10">
    <name type="scientific">Salinivirga cyanobacteriivorans</name>
    <dbReference type="NCBI Taxonomy" id="1307839"/>
    <lineage>
        <taxon>Bacteria</taxon>
        <taxon>Pseudomonadati</taxon>
        <taxon>Bacteroidota</taxon>
        <taxon>Bacteroidia</taxon>
        <taxon>Bacteroidales</taxon>
        <taxon>Salinivirgaceae</taxon>
        <taxon>Salinivirga</taxon>
    </lineage>
</organism>
<evidence type="ECO:0000256" key="1">
    <source>
        <dbReference type="ARBA" id="ARBA00004571"/>
    </source>
</evidence>
<dbReference type="GO" id="GO:0009279">
    <property type="term" value="C:cell outer membrane"/>
    <property type="evidence" value="ECO:0007669"/>
    <property type="project" value="UniProtKB-SubCell"/>
</dbReference>
<evidence type="ECO:0000313" key="10">
    <source>
        <dbReference type="Proteomes" id="UP000064893"/>
    </source>
</evidence>
<sequence precursor="true">MLRKILYVVLALISASALYAQSGSIKGTVTDAEKNEPVPFANVVVERNGNQITGTITDVNGNYTLKPVPAGRFTVLVSSVGYQKKQINGVLVNADKIRFLDIEMASTSVKLDEIEVVEYKVPLIDKDNTQTGGTVTSEDIEKMSGRSAESVAATVGGVYQEDGEVKSVRGAREEATTYYIDGIKVRGSKGLPKSAIEEVSVVTGGLAAKYGDATGGIISITTKGPSRQFFGSAELMTSVDGYFDNLAAVSLSGPLFSVKTTDPNDPTKVIKNTIAGYFLSAEATYTKDSRPFATDIWKVKDEVIDDLVQNPIVPDPYSPSTILSAQYLDKGDFEKIDAKENADNWGGNFSGKIDIKPFDGANITLGGNLTYNESNAFVRSYQFMNSDQNPQTHDLTWRAFGRYTQRFKSTEASEDQKASLIKNAYFTAQVDWTQQTGGLEHAEYGDDLFKYGYYGEYQIRSINSYQYGHDTASNYTGYIHDGFIETLDTVLSTPINEAAGRYNELYYENYNSANNIIPGYPTTTDLLLGGGYLNGDGFSGIQLPELGSIAVPGAVYNDYYKYDQRQLRATISGAADIGNHEISVGGEFEMRFDRQYRVSPTGLWSLARGYMNDHISELDLNNPEPGYVTDANGNIIYDPYGNPVFNDTVNYPRLLSTDNQYLFDLKFRQANSLEDTEWVNIDGYDPEDMDIAYFSADELYNNGNSLVSYYGYNHKGEQIDPDVSFNDFFTDYYIDEVGNRRYKREIPVYQPIYAAAYIQDKFAFKDLVFNVGLRLDYYDLNQKVLEDKFTFFEAYQVGDAGVDQDIASAIPGNIPDGATIYVQDYDAEAGNMKLNGFRDGETWYTATGEITNSPGVIEGGKGIQPYLKNPAGDTVGSPGYLNSFTDYNPQFVPMPRVSFSFPISDEALFFAHYDILTKRPSDGYARLSYINYLTIFSQSGSVLSNPDLRPEKTIDYELGFQQKLGKTSSLKISAFYREMRDMIQVRAVEGAFPVDYLTYDNLDFGTVKGFTTTFDLRRTNNVSLRASYTLQFAKGTGSDPTTALALVQAGQPNLRTIKPLDFDQTHAFVFTLDYRFSDGDNYNGPKLFGQDILANAGVNIVLNTGSGTPYSLRNVASGTLIGRINGSRMPWMTTMNMRVDKDFRIKLNKGEEDNNKHININVYADISNVLNTMNVTGVYSKTGNPDDNGYLTYAGNQSEIESRVSPDSFRNYYRLYMDNPYNYNMPRRFRVGVMVSF</sequence>
<dbReference type="AlphaFoldDB" id="A0A0S2I172"/>
<dbReference type="GO" id="GO:0015344">
    <property type="term" value="F:siderophore uptake transmembrane transporter activity"/>
    <property type="evidence" value="ECO:0007669"/>
    <property type="project" value="TreeGrafter"/>
</dbReference>
<dbReference type="Pfam" id="PF13715">
    <property type="entry name" value="CarbopepD_reg_2"/>
    <property type="match status" value="1"/>
</dbReference>
<accession>A0A0S2I172</accession>
<dbReference type="Pfam" id="PF07715">
    <property type="entry name" value="Plug"/>
    <property type="match status" value="1"/>
</dbReference>
<dbReference type="PANTHER" id="PTHR30069:SF46">
    <property type="entry name" value="OAR PROTEIN"/>
    <property type="match status" value="1"/>
</dbReference>
<keyword evidence="10" id="KW-1185">Reference proteome</keyword>
<dbReference type="InterPro" id="IPR039426">
    <property type="entry name" value="TonB-dep_rcpt-like"/>
</dbReference>
<keyword evidence="5" id="KW-0472">Membrane</keyword>
<evidence type="ECO:0000256" key="6">
    <source>
        <dbReference type="ARBA" id="ARBA00023237"/>
    </source>
</evidence>
<dbReference type="InterPro" id="IPR036942">
    <property type="entry name" value="Beta-barrel_TonB_sf"/>
</dbReference>
<name>A0A0S2I172_9BACT</name>
<evidence type="ECO:0000256" key="5">
    <source>
        <dbReference type="ARBA" id="ARBA00023136"/>
    </source>
</evidence>
<evidence type="ECO:0000256" key="2">
    <source>
        <dbReference type="ARBA" id="ARBA00022448"/>
    </source>
</evidence>
<dbReference type="EMBL" id="CP013118">
    <property type="protein sequence ID" value="ALO16064.1"/>
    <property type="molecule type" value="Genomic_DNA"/>
</dbReference>
<dbReference type="GO" id="GO:0044718">
    <property type="term" value="P:siderophore transmembrane transport"/>
    <property type="evidence" value="ECO:0007669"/>
    <property type="project" value="TreeGrafter"/>
</dbReference>
<keyword evidence="4" id="KW-0812">Transmembrane</keyword>
<dbReference type="InterPro" id="IPR012910">
    <property type="entry name" value="Plug_dom"/>
</dbReference>
<proteinExistence type="predicted"/>
<evidence type="ECO:0000259" key="8">
    <source>
        <dbReference type="Pfam" id="PF07715"/>
    </source>
</evidence>
<dbReference type="STRING" id="1307839.L21SP5_02437"/>
<comment type="subcellular location">
    <subcellularLocation>
        <location evidence="1">Cell outer membrane</location>
        <topology evidence="1">Multi-pass membrane protein</topology>
    </subcellularLocation>
</comment>
<reference evidence="9 10" key="1">
    <citation type="submission" date="2015-11" db="EMBL/GenBank/DDBJ databases">
        <title>Description and complete genome sequence of a novel strain predominating in hypersaline microbial mats and representing a new family of the Bacteriodetes phylum.</title>
        <authorList>
            <person name="Spring S."/>
            <person name="Bunk B."/>
            <person name="Sproer C."/>
            <person name="Klenk H.-P."/>
        </authorList>
    </citation>
    <scope>NUCLEOTIDE SEQUENCE [LARGE SCALE GENOMIC DNA]</scope>
    <source>
        <strain evidence="9 10">L21-Spi-D4</strain>
    </source>
</reference>
<evidence type="ECO:0000313" key="9">
    <source>
        <dbReference type="EMBL" id="ALO16064.1"/>
    </source>
</evidence>
<evidence type="ECO:0000256" key="3">
    <source>
        <dbReference type="ARBA" id="ARBA00022452"/>
    </source>
</evidence>
<keyword evidence="7" id="KW-0732">Signal</keyword>
<gene>
    <name evidence="9" type="ORF">L21SP5_02437</name>
</gene>
<dbReference type="PANTHER" id="PTHR30069">
    <property type="entry name" value="TONB-DEPENDENT OUTER MEMBRANE RECEPTOR"/>
    <property type="match status" value="1"/>
</dbReference>
<dbReference type="RefSeq" id="WP_057953469.1">
    <property type="nucleotide sequence ID" value="NZ_CP013118.1"/>
</dbReference>
<dbReference type="InterPro" id="IPR008969">
    <property type="entry name" value="CarboxyPept-like_regulatory"/>
</dbReference>
<dbReference type="SUPFAM" id="SSF56935">
    <property type="entry name" value="Porins"/>
    <property type="match status" value="1"/>
</dbReference>
<dbReference type="OrthoDB" id="9768470at2"/>